<name>A0A8H5CZG3_9AGAR</name>
<reference evidence="1 2" key="1">
    <citation type="journal article" date="2020" name="ISME J.">
        <title>Uncovering the hidden diversity of litter-decomposition mechanisms in mushroom-forming fungi.</title>
        <authorList>
            <person name="Floudas D."/>
            <person name="Bentzer J."/>
            <person name="Ahren D."/>
            <person name="Johansson T."/>
            <person name="Persson P."/>
            <person name="Tunlid A."/>
        </authorList>
    </citation>
    <scope>NUCLEOTIDE SEQUENCE [LARGE SCALE GENOMIC DNA]</scope>
    <source>
        <strain evidence="1 2">CBS 291.85</strain>
    </source>
</reference>
<organism evidence="1 2">
    <name type="scientific">Tetrapyrgos nigripes</name>
    <dbReference type="NCBI Taxonomy" id="182062"/>
    <lineage>
        <taxon>Eukaryota</taxon>
        <taxon>Fungi</taxon>
        <taxon>Dikarya</taxon>
        <taxon>Basidiomycota</taxon>
        <taxon>Agaricomycotina</taxon>
        <taxon>Agaricomycetes</taxon>
        <taxon>Agaricomycetidae</taxon>
        <taxon>Agaricales</taxon>
        <taxon>Marasmiineae</taxon>
        <taxon>Marasmiaceae</taxon>
        <taxon>Tetrapyrgos</taxon>
    </lineage>
</organism>
<dbReference type="EMBL" id="JAACJM010000081">
    <property type="protein sequence ID" value="KAF5349402.1"/>
    <property type="molecule type" value="Genomic_DNA"/>
</dbReference>
<keyword evidence="2" id="KW-1185">Reference proteome</keyword>
<evidence type="ECO:0000313" key="1">
    <source>
        <dbReference type="EMBL" id="KAF5349402.1"/>
    </source>
</evidence>
<evidence type="ECO:0000313" key="2">
    <source>
        <dbReference type="Proteomes" id="UP000559256"/>
    </source>
</evidence>
<dbReference type="InterPro" id="IPR012337">
    <property type="entry name" value="RNaseH-like_sf"/>
</dbReference>
<accession>A0A8H5CZG3</accession>
<protein>
    <submittedName>
        <fullName evidence="1">Uncharacterized protein</fullName>
    </submittedName>
</protein>
<gene>
    <name evidence="1" type="ORF">D9758_015513</name>
</gene>
<sequence>MQPGPELWAQGFQKASLSPQALKPSSKAGPKPAHHYRELGDSQILELGLADKFSALAADNTSNNDTLHQELASILNGTSTSTFYNSDNITIHCLPHAIHLAVQAFLIELKACNETDIDANNMESPKTWTEEEAEKVFAQDEGLSEKSDKELLEEQDSNGVDIEVVVQKIRQVSPQCSEAFKKTISIVNTITTNPNKKLCILNLILDVITRWNSTYFMLNISKSTNS</sequence>
<dbReference type="Proteomes" id="UP000559256">
    <property type="component" value="Unassembled WGS sequence"/>
</dbReference>
<dbReference type="OrthoDB" id="2790258at2759"/>
<dbReference type="SUPFAM" id="SSF53098">
    <property type="entry name" value="Ribonuclease H-like"/>
    <property type="match status" value="1"/>
</dbReference>
<comment type="caution">
    <text evidence="1">The sequence shown here is derived from an EMBL/GenBank/DDBJ whole genome shotgun (WGS) entry which is preliminary data.</text>
</comment>
<proteinExistence type="predicted"/>
<dbReference type="AlphaFoldDB" id="A0A8H5CZG3"/>